<feature type="non-terminal residue" evidence="2">
    <location>
        <position position="1"/>
    </location>
</feature>
<evidence type="ECO:0000259" key="1">
    <source>
        <dbReference type="Pfam" id="PF00455"/>
    </source>
</evidence>
<dbReference type="EMBL" id="SUQX01000101">
    <property type="protein sequence ID" value="TJX02660.1"/>
    <property type="molecule type" value="Genomic_DNA"/>
</dbReference>
<comment type="caution">
    <text evidence="2">The sequence shown here is derived from an EMBL/GenBank/DDBJ whole genome shotgun (WGS) entry which is preliminary data.</text>
</comment>
<accession>A0AAX2TPG2</accession>
<dbReference type="InterPro" id="IPR037171">
    <property type="entry name" value="NagB/RpiA_transferase-like"/>
</dbReference>
<proteinExistence type="predicted"/>
<dbReference type="InterPro" id="IPR050313">
    <property type="entry name" value="Carb_Metab_HTH_regulators"/>
</dbReference>
<protein>
    <submittedName>
        <fullName evidence="2">DeoR/GlpR transcriptional regulator</fullName>
    </submittedName>
</protein>
<dbReference type="InterPro" id="IPR014036">
    <property type="entry name" value="DeoR-like_C"/>
</dbReference>
<sequence>TMQSLADCLPEDLPLSVICYSMNVASIVTHRPGTQVMLMGGLYHPSSQSFASDDGLSYLRRLGVNKAFISAGGLHWTRGASCSNFHEVAIKQAVIATAMESILVVDASKLGSLKPAFFSDVSSFSRIIVGGAVPSETRKHFRGLPVEYVTGAA</sequence>
<dbReference type="SUPFAM" id="SSF100950">
    <property type="entry name" value="NagB/RpiA/CoA transferase-like"/>
    <property type="match status" value="1"/>
</dbReference>
<dbReference type="AlphaFoldDB" id="A0AAX2TPG2"/>
<dbReference type="PANTHER" id="PTHR30363">
    <property type="entry name" value="HTH-TYPE TRANSCRIPTIONAL REGULATOR SRLR-RELATED"/>
    <property type="match status" value="1"/>
</dbReference>
<dbReference type="SMART" id="SM01134">
    <property type="entry name" value="DeoRC"/>
    <property type="match status" value="1"/>
</dbReference>
<dbReference type="Proteomes" id="UP000307092">
    <property type="component" value="Unassembled WGS sequence"/>
</dbReference>
<name>A0AAX2TPG2_NEIGO</name>
<gene>
    <name evidence="2" type="ORF">E8M63_13120</name>
</gene>
<dbReference type="Pfam" id="PF00455">
    <property type="entry name" value="DeoRC"/>
    <property type="match status" value="1"/>
</dbReference>
<organism evidence="2 3">
    <name type="scientific">Neisseria gonorrhoeae</name>
    <dbReference type="NCBI Taxonomy" id="485"/>
    <lineage>
        <taxon>Bacteria</taxon>
        <taxon>Pseudomonadati</taxon>
        <taxon>Pseudomonadota</taxon>
        <taxon>Betaproteobacteria</taxon>
        <taxon>Neisseriales</taxon>
        <taxon>Neisseriaceae</taxon>
        <taxon>Neisseria</taxon>
    </lineage>
</organism>
<dbReference type="RefSeq" id="WP_146710688.1">
    <property type="nucleotide sequence ID" value="NZ_SUQX01000101.1"/>
</dbReference>
<dbReference type="PANTHER" id="PTHR30363:SF8">
    <property type="entry name" value="DEOXYRIBOSE OPERON REPRESSOR"/>
    <property type="match status" value="1"/>
</dbReference>
<feature type="domain" description="DeoR-like transcriptional repressor C-terminal sensor" evidence="1">
    <location>
        <begin position="1"/>
        <end position="129"/>
    </location>
</feature>
<reference evidence="2 3" key="1">
    <citation type="submission" date="2019-04" db="EMBL/GenBank/DDBJ databases">
        <title>The CDC panel for molecular diagnostics of ciprofloxacin resistance and its use for research and clinical development.</title>
        <authorList>
            <person name="Liu H."/>
            <person name="Tang K."/>
            <person name="Pham C."/>
            <person name="Schmerer M."/>
        </authorList>
    </citation>
    <scope>NUCLEOTIDE SEQUENCE [LARGE SCALE GENOMIC DNA]</scope>
    <source>
        <strain evidence="2 3">LRRBGS_0742</strain>
    </source>
</reference>
<evidence type="ECO:0000313" key="3">
    <source>
        <dbReference type="Proteomes" id="UP000307092"/>
    </source>
</evidence>
<evidence type="ECO:0000313" key="2">
    <source>
        <dbReference type="EMBL" id="TJX02660.1"/>
    </source>
</evidence>